<name>A0A699Q0J4_TANCI</name>
<protein>
    <submittedName>
        <fullName evidence="1">Uncharacterized protein</fullName>
    </submittedName>
</protein>
<sequence>EDDLSRRRDAIRVLNDVDKLDSIDIAQKARVRWALEGDENTSFFHGREFLERPITTDEIKRAVWDCGGDREFPIGCNPSFIALIPKVANARFVSDFQAISLIGSQYKIVGRNILDGPIIINEVIVCWILGCLRNARSSILINGSPTQEFDIQRGLRQGDPLSPFLFILAIEGLHVLSRKAESLGLFKGVSIGYE</sequence>
<dbReference type="EMBL" id="BKCJ010971151">
    <property type="protein sequence ID" value="GFC56848.1"/>
    <property type="molecule type" value="Genomic_DNA"/>
</dbReference>
<organism evidence="1">
    <name type="scientific">Tanacetum cinerariifolium</name>
    <name type="common">Dalmatian daisy</name>
    <name type="synonym">Chrysanthemum cinerariifolium</name>
    <dbReference type="NCBI Taxonomy" id="118510"/>
    <lineage>
        <taxon>Eukaryota</taxon>
        <taxon>Viridiplantae</taxon>
        <taxon>Streptophyta</taxon>
        <taxon>Embryophyta</taxon>
        <taxon>Tracheophyta</taxon>
        <taxon>Spermatophyta</taxon>
        <taxon>Magnoliopsida</taxon>
        <taxon>eudicotyledons</taxon>
        <taxon>Gunneridae</taxon>
        <taxon>Pentapetalae</taxon>
        <taxon>asterids</taxon>
        <taxon>campanulids</taxon>
        <taxon>Asterales</taxon>
        <taxon>Asteraceae</taxon>
        <taxon>Asteroideae</taxon>
        <taxon>Anthemideae</taxon>
        <taxon>Anthemidinae</taxon>
        <taxon>Tanacetum</taxon>
    </lineage>
</organism>
<dbReference type="AlphaFoldDB" id="A0A699Q0J4"/>
<accession>A0A699Q0J4</accession>
<dbReference type="InterPro" id="IPR052343">
    <property type="entry name" value="Retrotransposon-Effector_Assoc"/>
</dbReference>
<dbReference type="PANTHER" id="PTHR46890">
    <property type="entry name" value="NON-LTR RETROLELEMENT REVERSE TRANSCRIPTASE-LIKE PROTEIN-RELATED"/>
    <property type="match status" value="1"/>
</dbReference>
<gene>
    <name evidence="1" type="ORF">Tci_828818</name>
</gene>
<evidence type="ECO:0000313" key="1">
    <source>
        <dbReference type="EMBL" id="GFC56848.1"/>
    </source>
</evidence>
<dbReference type="PANTHER" id="PTHR46890:SF50">
    <property type="entry name" value="RNA-DIRECTED DNA POLYMERASE, EUKARYOTA, REVERSE TRANSCRIPTASE ZINC-BINDING DOMAIN PROTEIN-RELATED"/>
    <property type="match status" value="1"/>
</dbReference>
<feature type="non-terminal residue" evidence="1">
    <location>
        <position position="1"/>
    </location>
</feature>
<comment type="caution">
    <text evidence="1">The sequence shown here is derived from an EMBL/GenBank/DDBJ whole genome shotgun (WGS) entry which is preliminary data.</text>
</comment>
<proteinExistence type="predicted"/>
<reference evidence="1" key="1">
    <citation type="journal article" date="2019" name="Sci. Rep.">
        <title>Draft genome of Tanacetum cinerariifolium, the natural source of mosquito coil.</title>
        <authorList>
            <person name="Yamashiro T."/>
            <person name="Shiraishi A."/>
            <person name="Satake H."/>
            <person name="Nakayama K."/>
        </authorList>
    </citation>
    <scope>NUCLEOTIDE SEQUENCE</scope>
</reference>
<feature type="non-terminal residue" evidence="1">
    <location>
        <position position="194"/>
    </location>
</feature>